<evidence type="ECO:0000313" key="2">
    <source>
        <dbReference type="Proteomes" id="UP001610335"/>
    </source>
</evidence>
<gene>
    <name evidence="1" type="ORF">BDW59DRAFT_164884</name>
</gene>
<organism evidence="1 2">
    <name type="scientific">Aspergillus cavernicola</name>
    <dbReference type="NCBI Taxonomy" id="176166"/>
    <lineage>
        <taxon>Eukaryota</taxon>
        <taxon>Fungi</taxon>
        <taxon>Dikarya</taxon>
        <taxon>Ascomycota</taxon>
        <taxon>Pezizomycotina</taxon>
        <taxon>Eurotiomycetes</taxon>
        <taxon>Eurotiomycetidae</taxon>
        <taxon>Eurotiales</taxon>
        <taxon>Aspergillaceae</taxon>
        <taxon>Aspergillus</taxon>
        <taxon>Aspergillus subgen. Nidulantes</taxon>
    </lineage>
</organism>
<dbReference type="InterPro" id="IPR053137">
    <property type="entry name" value="NLR-like"/>
</dbReference>
<keyword evidence="2" id="KW-1185">Reference proteome</keyword>
<accession>A0ABR4HWI3</accession>
<protein>
    <submittedName>
        <fullName evidence="1">Uncharacterized protein</fullName>
    </submittedName>
</protein>
<dbReference type="SUPFAM" id="SSF48452">
    <property type="entry name" value="TPR-like"/>
    <property type="match status" value="1"/>
</dbReference>
<dbReference type="Proteomes" id="UP001610335">
    <property type="component" value="Unassembled WGS sequence"/>
</dbReference>
<reference evidence="1 2" key="1">
    <citation type="submission" date="2024-07" db="EMBL/GenBank/DDBJ databases">
        <title>Section-level genome sequencing and comparative genomics of Aspergillus sections Usti and Cavernicolus.</title>
        <authorList>
            <consortium name="Lawrence Berkeley National Laboratory"/>
            <person name="Nybo J.L."/>
            <person name="Vesth T.C."/>
            <person name="Theobald S."/>
            <person name="Frisvad J.C."/>
            <person name="Larsen T.O."/>
            <person name="Kjaerboelling I."/>
            <person name="Rothschild-Mancinelli K."/>
            <person name="Lyhne E.K."/>
            <person name="Kogle M.E."/>
            <person name="Barry K."/>
            <person name="Clum A."/>
            <person name="Na H."/>
            <person name="Ledsgaard L."/>
            <person name="Lin J."/>
            <person name="Lipzen A."/>
            <person name="Kuo A."/>
            <person name="Riley R."/>
            <person name="Mondo S."/>
            <person name="LaButti K."/>
            <person name="Haridas S."/>
            <person name="Pangalinan J."/>
            <person name="Salamov A.A."/>
            <person name="Simmons B.A."/>
            <person name="Magnuson J.K."/>
            <person name="Chen J."/>
            <person name="Drula E."/>
            <person name="Henrissat B."/>
            <person name="Wiebenga A."/>
            <person name="Lubbers R.J."/>
            <person name="Gomes A.C."/>
            <person name="Makela M.R."/>
            <person name="Stajich J."/>
            <person name="Grigoriev I.V."/>
            <person name="Mortensen U.H."/>
            <person name="De vries R.P."/>
            <person name="Baker S.E."/>
            <person name="Andersen M.R."/>
        </authorList>
    </citation>
    <scope>NUCLEOTIDE SEQUENCE [LARGE SCALE GENOMIC DNA]</scope>
    <source>
        <strain evidence="1 2">CBS 600.67</strain>
    </source>
</reference>
<dbReference type="Pfam" id="PF13424">
    <property type="entry name" value="TPR_12"/>
    <property type="match status" value="1"/>
</dbReference>
<comment type="caution">
    <text evidence="1">The sequence shown here is derived from an EMBL/GenBank/DDBJ whole genome shotgun (WGS) entry which is preliminary data.</text>
</comment>
<dbReference type="InterPro" id="IPR011990">
    <property type="entry name" value="TPR-like_helical_dom_sf"/>
</dbReference>
<sequence length="284" mass="31850">MAFQDQISTDVSRNISMTLELATLFNMIDKSIYVWFPELIMFAILRVLPAPPDGRPVLSSSAAIYVSRSARNQKWLLIFDNADDMDMWLGDNSVATALTDFLPQSEQGCILFTIRNRKLAVNLASSSVLNISEPDAETGEQELDVIDILSENFEDQGRYKEILSIFSNHGQWKEAEELDVQVLEIRKQVLGPVHPETLRSMANLAATYRDLGRLKEAEELGLQVIESHHQVLGPEHPDTLSSMANLAYTCPNILHKVINLPTKPEKVACLLWGFLSLPVEMLNA</sequence>
<name>A0ABR4HWI3_9EURO</name>
<dbReference type="Gene3D" id="1.25.40.10">
    <property type="entry name" value="Tetratricopeptide repeat domain"/>
    <property type="match status" value="1"/>
</dbReference>
<dbReference type="EMBL" id="JBFXLS010000074">
    <property type="protein sequence ID" value="KAL2819850.1"/>
    <property type="molecule type" value="Genomic_DNA"/>
</dbReference>
<evidence type="ECO:0000313" key="1">
    <source>
        <dbReference type="EMBL" id="KAL2819850.1"/>
    </source>
</evidence>
<proteinExistence type="predicted"/>
<dbReference type="PANTHER" id="PTHR46082:SF11">
    <property type="entry name" value="AAA+ ATPASE DOMAIN-CONTAINING PROTEIN-RELATED"/>
    <property type="match status" value="1"/>
</dbReference>
<dbReference type="PANTHER" id="PTHR46082">
    <property type="entry name" value="ATP/GTP-BINDING PROTEIN-RELATED"/>
    <property type="match status" value="1"/>
</dbReference>